<evidence type="ECO:0000313" key="3">
    <source>
        <dbReference type="Proteomes" id="UP000002417"/>
    </source>
</evidence>
<dbReference type="KEGG" id="xau:Xaut_1934"/>
<dbReference type="AlphaFoldDB" id="A7IGN6"/>
<dbReference type="PhylomeDB" id="A7IGN6"/>
<name>A7IGN6_XANP2</name>
<dbReference type="HOGENOM" id="CLU_071269_1_0_5"/>
<dbReference type="CAZy" id="GT25">
    <property type="family name" value="Glycosyltransferase Family 25"/>
</dbReference>
<keyword evidence="2" id="KW-0808">Transferase</keyword>
<evidence type="ECO:0000313" key="2">
    <source>
        <dbReference type="EMBL" id="ABS67179.1"/>
    </source>
</evidence>
<keyword evidence="3" id="KW-1185">Reference proteome</keyword>
<dbReference type="OrthoDB" id="259382at2"/>
<dbReference type="Proteomes" id="UP000002417">
    <property type="component" value="Chromosome"/>
</dbReference>
<dbReference type="STRING" id="78245.Xaut_1934"/>
<evidence type="ECO:0000259" key="1">
    <source>
        <dbReference type="Pfam" id="PF01755"/>
    </source>
</evidence>
<proteinExistence type="predicted"/>
<dbReference type="CDD" id="cd06532">
    <property type="entry name" value="Glyco_transf_25"/>
    <property type="match status" value="1"/>
</dbReference>
<dbReference type="EMBL" id="CP000781">
    <property type="protein sequence ID" value="ABS67179.1"/>
    <property type="molecule type" value="Genomic_DNA"/>
</dbReference>
<dbReference type="InterPro" id="IPR002654">
    <property type="entry name" value="Glyco_trans_25"/>
</dbReference>
<accession>A7IGN6</accession>
<gene>
    <name evidence="2" type="ordered locus">Xaut_1934</name>
</gene>
<dbReference type="Pfam" id="PF01755">
    <property type="entry name" value="Glyco_transf_25"/>
    <property type="match status" value="1"/>
</dbReference>
<dbReference type="GO" id="GO:0016740">
    <property type="term" value="F:transferase activity"/>
    <property type="evidence" value="ECO:0007669"/>
    <property type="project" value="UniProtKB-KW"/>
</dbReference>
<feature type="domain" description="Glycosyl transferase family 25" evidence="1">
    <location>
        <begin position="23"/>
        <end position="187"/>
    </location>
</feature>
<protein>
    <submittedName>
        <fullName evidence="2">Glycosyl transferase family 25</fullName>
    </submittedName>
</protein>
<reference evidence="2 3" key="1">
    <citation type="submission" date="2007-07" db="EMBL/GenBank/DDBJ databases">
        <title>Complete sequence of chromosome of Xanthobacter autotrophicus Py2.</title>
        <authorList>
            <consortium name="US DOE Joint Genome Institute"/>
            <person name="Copeland A."/>
            <person name="Lucas S."/>
            <person name="Lapidus A."/>
            <person name="Barry K."/>
            <person name="Glavina del Rio T."/>
            <person name="Hammon N."/>
            <person name="Israni S."/>
            <person name="Dalin E."/>
            <person name="Tice H."/>
            <person name="Pitluck S."/>
            <person name="Sims D."/>
            <person name="Brettin T."/>
            <person name="Bruce D."/>
            <person name="Detter J.C."/>
            <person name="Han C."/>
            <person name="Tapia R."/>
            <person name="Brainard J."/>
            <person name="Schmutz J."/>
            <person name="Larimer F."/>
            <person name="Land M."/>
            <person name="Hauser L."/>
            <person name="Kyrpides N."/>
            <person name="Kim E."/>
            <person name="Ensigns S.A."/>
            <person name="Richardson P."/>
        </authorList>
    </citation>
    <scope>NUCLEOTIDE SEQUENCE [LARGE SCALE GENOMIC DNA]</scope>
    <source>
        <strain evidence="3">ATCC BAA-1158 / Py2</strain>
    </source>
</reference>
<dbReference type="eggNOG" id="COG3306">
    <property type="taxonomic scope" value="Bacteria"/>
</dbReference>
<sequence length="318" mass="35714">MAVKLRQKIARPQIASLYRPMLIFVINLARRPDRLAFMRGQLDALGLAFERIEAVDGQREDVGQGTDLITPVEIACAMSHRKAWQRFLETGENRCLILEDDVLIAPRAKLLLEDPRHLPADADIVRLETGLQKSLVGRARRCGLAGHRVHALYSRHHGSAACIITRGFAERAVRSLTTFVEPIDDIMFAVNSPNYFPSIRYQMRPGLCIQADLYHPSQQTKLAQSDLQPDRLVRVLGRDPVPPAPKMKVVRSFPEKCLREVGRWRRRSLGSARTLYDRLIVGRSWRPIPFSGPILPVAAAAISVDDAQDTRTLAPAKP</sequence>
<organism evidence="2 3">
    <name type="scientific">Xanthobacter autotrophicus (strain ATCC BAA-1158 / Py2)</name>
    <dbReference type="NCBI Taxonomy" id="78245"/>
    <lineage>
        <taxon>Bacteria</taxon>
        <taxon>Pseudomonadati</taxon>
        <taxon>Pseudomonadota</taxon>
        <taxon>Alphaproteobacteria</taxon>
        <taxon>Hyphomicrobiales</taxon>
        <taxon>Xanthobacteraceae</taxon>
        <taxon>Xanthobacter</taxon>
    </lineage>
</organism>